<evidence type="ECO:0000313" key="4">
    <source>
        <dbReference type="Proteomes" id="UP001156670"/>
    </source>
</evidence>
<dbReference type="InterPro" id="IPR002818">
    <property type="entry name" value="DJ-1/PfpI"/>
</dbReference>
<evidence type="ECO:0000256" key="1">
    <source>
        <dbReference type="SAM" id="SignalP"/>
    </source>
</evidence>
<dbReference type="InterPro" id="IPR052158">
    <property type="entry name" value="INH-QAR"/>
</dbReference>
<dbReference type="Pfam" id="PF01965">
    <property type="entry name" value="DJ-1_PfpI"/>
    <property type="match status" value="1"/>
</dbReference>
<sequence>MKTLLAAALAAIVCLPAISATTVSAPAASVPRDGMIKVAFMVSDDANVIDIGGPWEVFQDTMVSSGKDGKHKVMPYELYTIGPSHKPLHTEGGNRPGMTFTPDYSYDDAPMPDIIVVGAQSGAPGLGAWLQKAHAQGKTIVSICTGAFLLGETGLLKGKQATTHHWYFGDFARQFPDTKLVREVRYVDADPITFTAGGLSSGVDLALHLVAHRFGDATAQQTADYIEYQGTGWKTNQGIAAATAPVTHVHWSGQLTSQSSVVLHQITTGWSTAITAEIPAEKVASVPVTETSTDDRTTLLFAIPGHPATFTGKASADGHSMTGTFVQNGTSYPLTLRQGSDAAE</sequence>
<dbReference type="SUPFAM" id="SSF52317">
    <property type="entry name" value="Class I glutamine amidotransferase-like"/>
    <property type="match status" value="1"/>
</dbReference>
<reference evidence="4" key="1">
    <citation type="journal article" date="2019" name="Int. J. Syst. Evol. Microbiol.">
        <title>The Global Catalogue of Microorganisms (GCM) 10K type strain sequencing project: providing services to taxonomists for standard genome sequencing and annotation.</title>
        <authorList>
            <consortium name="The Broad Institute Genomics Platform"/>
            <consortium name="The Broad Institute Genome Sequencing Center for Infectious Disease"/>
            <person name="Wu L."/>
            <person name="Ma J."/>
        </authorList>
    </citation>
    <scope>NUCLEOTIDE SEQUENCE [LARGE SCALE GENOMIC DNA]</scope>
    <source>
        <strain evidence="4">NBRC 111980</strain>
    </source>
</reference>
<name>A0ABQ5XJZ6_9GAMM</name>
<feature type="signal peptide" evidence="1">
    <location>
        <begin position="1"/>
        <end position="19"/>
    </location>
</feature>
<comment type="caution">
    <text evidence="3">The sequence shown here is derived from an EMBL/GenBank/DDBJ whole genome shotgun (WGS) entry which is preliminary data.</text>
</comment>
<protein>
    <recommendedName>
        <fullName evidence="2">DJ-1/PfpI domain-containing protein</fullName>
    </recommendedName>
</protein>
<evidence type="ECO:0000259" key="2">
    <source>
        <dbReference type="Pfam" id="PF01965"/>
    </source>
</evidence>
<gene>
    <name evidence="3" type="ORF">GCM10007901_09080</name>
</gene>
<dbReference type="Proteomes" id="UP001156670">
    <property type="component" value="Unassembled WGS sequence"/>
</dbReference>
<feature type="chain" id="PRO_5046339058" description="DJ-1/PfpI domain-containing protein" evidence="1">
    <location>
        <begin position="20"/>
        <end position="344"/>
    </location>
</feature>
<feature type="domain" description="DJ-1/PfpI" evidence="2">
    <location>
        <begin position="37"/>
        <end position="210"/>
    </location>
</feature>
<proteinExistence type="predicted"/>
<dbReference type="RefSeq" id="WP_284319711.1">
    <property type="nucleotide sequence ID" value="NZ_BSOB01000008.1"/>
</dbReference>
<evidence type="ECO:0000313" key="3">
    <source>
        <dbReference type="EMBL" id="GLQ91957.1"/>
    </source>
</evidence>
<dbReference type="EMBL" id="BSOB01000008">
    <property type="protein sequence ID" value="GLQ91957.1"/>
    <property type="molecule type" value="Genomic_DNA"/>
</dbReference>
<dbReference type="InterPro" id="IPR029062">
    <property type="entry name" value="Class_I_gatase-like"/>
</dbReference>
<keyword evidence="1" id="KW-0732">Signal</keyword>
<keyword evidence="4" id="KW-1185">Reference proteome</keyword>
<dbReference type="PANTHER" id="PTHR43130">
    <property type="entry name" value="ARAC-FAMILY TRANSCRIPTIONAL REGULATOR"/>
    <property type="match status" value="1"/>
</dbReference>
<dbReference type="PANTHER" id="PTHR43130:SF3">
    <property type="entry name" value="HTH-TYPE TRANSCRIPTIONAL REGULATOR RV1931C"/>
    <property type="match status" value="1"/>
</dbReference>
<accession>A0ABQ5XJZ6</accession>
<organism evidence="3 4">
    <name type="scientific">Dyella acidisoli</name>
    <dbReference type="NCBI Taxonomy" id="1867834"/>
    <lineage>
        <taxon>Bacteria</taxon>
        <taxon>Pseudomonadati</taxon>
        <taxon>Pseudomonadota</taxon>
        <taxon>Gammaproteobacteria</taxon>
        <taxon>Lysobacterales</taxon>
        <taxon>Rhodanobacteraceae</taxon>
        <taxon>Dyella</taxon>
    </lineage>
</organism>
<dbReference type="Gene3D" id="3.40.50.880">
    <property type="match status" value="1"/>
</dbReference>